<keyword evidence="1" id="KW-0472">Membrane</keyword>
<keyword evidence="1" id="KW-0812">Transmembrane</keyword>
<feature type="transmembrane region" description="Helical" evidence="1">
    <location>
        <begin position="163"/>
        <end position="181"/>
    </location>
</feature>
<gene>
    <name evidence="3" type="ORF">DBRI1063_LOCUS10441</name>
</gene>
<sequence length="259" mass="27159">MLIKITNMKTLLLFILTIVPGSAFVIPPKHSVATGRRVLKDNGNNIPCRQTVVVSSAKILPIAYTGASIALLNKAVKAAPQTSKAEMAVLLATSALSLFNLGPSDNENLTGAKRAYKKTAPSVAGKAKQERQAALTWRKVVRIKIVGQIIGLTRMVAAKTTEGVMQGGAILMGSLVLFFLAGAGRSRHDGEGAWIPIPSNVSTMATSIDATLCYAAFVASRSPVDSTKFIVAASIYSVGTAIGALEGIPKFLKVLKGLV</sequence>
<feature type="signal peptide" evidence="2">
    <location>
        <begin position="1"/>
        <end position="23"/>
    </location>
</feature>
<evidence type="ECO:0000256" key="2">
    <source>
        <dbReference type="SAM" id="SignalP"/>
    </source>
</evidence>
<dbReference type="AlphaFoldDB" id="A0A6U3QYH9"/>
<evidence type="ECO:0000313" key="3">
    <source>
        <dbReference type="EMBL" id="CAD9328831.1"/>
    </source>
</evidence>
<accession>A0A6U3QYH9</accession>
<name>A0A6U3QYH9_9STRA</name>
<dbReference type="EMBL" id="HBGN01016239">
    <property type="protein sequence ID" value="CAD9328831.1"/>
    <property type="molecule type" value="Transcribed_RNA"/>
</dbReference>
<protein>
    <submittedName>
        <fullName evidence="3">Uncharacterized protein</fullName>
    </submittedName>
</protein>
<keyword evidence="1" id="KW-1133">Transmembrane helix</keyword>
<feature type="chain" id="PRO_5030160091" evidence="2">
    <location>
        <begin position="24"/>
        <end position="259"/>
    </location>
</feature>
<feature type="transmembrane region" description="Helical" evidence="1">
    <location>
        <begin position="229"/>
        <end position="248"/>
    </location>
</feature>
<reference evidence="3" key="1">
    <citation type="submission" date="2021-01" db="EMBL/GenBank/DDBJ databases">
        <authorList>
            <person name="Corre E."/>
            <person name="Pelletier E."/>
            <person name="Niang G."/>
            <person name="Scheremetjew M."/>
            <person name="Finn R."/>
            <person name="Kale V."/>
            <person name="Holt S."/>
            <person name="Cochrane G."/>
            <person name="Meng A."/>
            <person name="Brown T."/>
            <person name="Cohen L."/>
        </authorList>
    </citation>
    <scope>NUCLEOTIDE SEQUENCE</scope>
    <source>
        <strain evidence="3">Pop2</strain>
    </source>
</reference>
<keyword evidence="2" id="KW-0732">Signal</keyword>
<evidence type="ECO:0000256" key="1">
    <source>
        <dbReference type="SAM" id="Phobius"/>
    </source>
</evidence>
<feature type="transmembrane region" description="Helical" evidence="1">
    <location>
        <begin position="193"/>
        <end position="217"/>
    </location>
</feature>
<organism evidence="3">
    <name type="scientific">Ditylum brightwellii</name>
    <dbReference type="NCBI Taxonomy" id="49249"/>
    <lineage>
        <taxon>Eukaryota</taxon>
        <taxon>Sar</taxon>
        <taxon>Stramenopiles</taxon>
        <taxon>Ochrophyta</taxon>
        <taxon>Bacillariophyta</taxon>
        <taxon>Mediophyceae</taxon>
        <taxon>Lithodesmiophycidae</taxon>
        <taxon>Lithodesmiales</taxon>
        <taxon>Lithodesmiaceae</taxon>
        <taxon>Ditylum</taxon>
    </lineage>
</organism>
<proteinExistence type="predicted"/>